<dbReference type="EMBL" id="LR796766">
    <property type="protein sequence ID" value="CAB4164778.1"/>
    <property type="molecule type" value="Genomic_DNA"/>
</dbReference>
<reference evidence="1" key="1">
    <citation type="submission" date="2020-04" db="EMBL/GenBank/DDBJ databases">
        <authorList>
            <person name="Chiriac C."/>
            <person name="Salcher M."/>
            <person name="Ghai R."/>
            <person name="Kavagutti S V."/>
        </authorList>
    </citation>
    <scope>NUCLEOTIDE SEQUENCE</scope>
</reference>
<protein>
    <recommendedName>
        <fullName evidence="2">Oxoglutarate/iron-dependent dioxygenase</fullName>
    </recommendedName>
</protein>
<name>A0A6J5P6A0_9CAUD</name>
<sequence>MNKFADVLGSDISLIKTKENFMDIDDYNKMLEFLDWVSASQPQNGQHIQEEIDKVITPEIIEIQNKYNKKIIETATELYGLEFVDDNTHMLAATIATPGAITPVHTDIIEGLNREKPKEEELLDWRNAWDGYLSCNIYINDNYSGGQVYFPERNYEFKPKANSLVMWAGNKNFIHGVKDPIDGNRYNVYRSIKFKDFDTYKVIL</sequence>
<accession>A0A6J5P6A0</accession>
<dbReference type="Gene3D" id="2.60.120.620">
    <property type="entry name" value="q2cbj1_9rhob like domain"/>
    <property type="match status" value="1"/>
</dbReference>
<evidence type="ECO:0000313" key="1">
    <source>
        <dbReference type="EMBL" id="CAB4164778.1"/>
    </source>
</evidence>
<gene>
    <name evidence="1" type="ORF">UFOVP828_116</name>
</gene>
<organism evidence="1">
    <name type="scientific">uncultured Caudovirales phage</name>
    <dbReference type="NCBI Taxonomy" id="2100421"/>
    <lineage>
        <taxon>Viruses</taxon>
        <taxon>Duplodnaviria</taxon>
        <taxon>Heunggongvirae</taxon>
        <taxon>Uroviricota</taxon>
        <taxon>Caudoviricetes</taxon>
        <taxon>Peduoviridae</taxon>
        <taxon>Maltschvirus</taxon>
        <taxon>Maltschvirus maltsch</taxon>
    </lineage>
</organism>
<evidence type="ECO:0008006" key="2">
    <source>
        <dbReference type="Google" id="ProtNLM"/>
    </source>
</evidence>
<proteinExistence type="predicted"/>